<dbReference type="Proteomes" id="UP000571701">
    <property type="component" value="Unassembled WGS sequence"/>
</dbReference>
<dbReference type="AlphaFoldDB" id="A0A7W2FNX7"/>
<evidence type="ECO:0000256" key="1">
    <source>
        <dbReference type="SAM" id="SignalP"/>
    </source>
</evidence>
<accession>A0A7W2FNX7</accession>
<keyword evidence="3" id="KW-1185">Reference proteome</keyword>
<protein>
    <submittedName>
        <fullName evidence="2">Uncharacterized protein</fullName>
    </submittedName>
</protein>
<dbReference type="RefSeq" id="WP_182106610.1">
    <property type="nucleotide sequence ID" value="NZ_JACFYF010000001.1"/>
</dbReference>
<organism evidence="2 3">
    <name type="scientific">Vibrio marinisediminis</name>
    <dbReference type="NCBI Taxonomy" id="2758441"/>
    <lineage>
        <taxon>Bacteria</taxon>
        <taxon>Pseudomonadati</taxon>
        <taxon>Pseudomonadota</taxon>
        <taxon>Gammaproteobacteria</taxon>
        <taxon>Vibrionales</taxon>
        <taxon>Vibrionaceae</taxon>
        <taxon>Vibrio</taxon>
    </lineage>
</organism>
<keyword evidence="1" id="KW-0732">Signal</keyword>
<evidence type="ECO:0000313" key="3">
    <source>
        <dbReference type="Proteomes" id="UP000571701"/>
    </source>
</evidence>
<gene>
    <name evidence="2" type="ORF">H2O73_03635</name>
</gene>
<name>A0A7W2FNX7_9VIBR</name>
<comment type="caution">
    <text evidence="2">The sequence shown here is derived from an EMBL/GenBank/DDBJ whole genome shotgun (WGS) entry which is preliminary data.</text>
</comment>
<reference evidence="2 3" key="1">
    <citation type="submission" date="2020-07" db="EMBL/GenBank/DDBJ databases">
        <title>Vibrio marinisediminis sp. nov., isolated from marine sediment.</title>
        <authorList>
            <person name="Ji X."/>
        </authorList>
    </citation>
    <scope>NUCLEOTIDE SEQUENCE [LARGE SCALE GENOMIC DNA]</scope>
    <source>
        <strain evidence="2 3">404</strain>
    </source>
</reference>
<evidence type="ECO:0000313" key="2">
    <source>
        <dbReference type="EMBL" id="MBA5761427.1"/>
    </source>
</evidence>
<proteinExistence type="predicted"/>
<dbReference type="EMBL" id="JACFYF010000001">
    <property type="protein sequence ID" value="MBA5761427.1"/>
    <property type="molecule type" value="Genomic_DNA"/>
</dbReference>
<feature type="chain" id="PRO_5031271669" evidence="1">
    <location>
        <begin position="22"/>
        <end position="61"/>
    </location>
</feature>
<feature type="signal peptide" evidence="1">
    <location>
        <begin position="1"/>
        <end position="21"/>
    </location>
</feature>
<sequence length="61" mass="6101">MKKALIITLSVLSVAAFGAHAGLTAGKVNTQTSQTEAVIKGIANGAISMGMSASQIEKAVN</sequence>